<sequence length="148" mass="16332">MPIDESATSTAPAGRETADVACSGHAGCIACGVIWRHMLAHRVIMSANSVISRVSIRLHISAVISHMSAHIPHIRTHICTMSAPAFVMLEQRIIMSAHMRHMSAQDIIIMLICMACSLRVSMQRDNICSHMSWHLLHISMHCCISVLI</sequence>
<accession>A0A840QD42</accession>
<keyword evidence="2" id="KW-1185">Reference proteome</keyword>
<reference evidence="1 2" key="1">
    <citation type="submission" date="2020-08" db="EMBL/GenBank/DDBJ databases">
        <title>Sequencing the genomes of 1000 actinobacteria strains.</title>
        <authorList>
            <person name="Klenk H.-P."/>
        </authorList>
    </citation>
    <scope>NUCLEOTIDE SEQUENCE [LARGE SCALE GENOMIC DNA]</scope>
    <source>
        <strain evidence="1 2">DSM 45584</strain>
    </source>
</reference>
<protein>
    <submittedName>
        <fullName evidence="1">Uncharacterized protein</fullName>
    </submittedName>
</protein>
<organism evidence="1 2">
    <name type="scientific">Saccharopolyspora phatthalungensis</name>
    <dbReference type="NCBI Taxonomy" id="664693"/>
    <lineage>
        <taxon>Bacteria</taxon>
        <taxon>Bacillati</taxon>
        <taxon>Actinomycetota</taxon>
        <taxon>Actinomycetes</taxon>
        <taxon>Pseudonocardiales</taxon>
        <taxon>Pseudonocardiaceae</taxon>
        <taxon>Saccharopolyspora</taxon>
    </lineage>
</organism>
<dbReference type="RefSeq" id="WP_184728667.1">
    <property type="nucleotide sequence ID" value="NZ_JACHIW010000001.1"/>
</dbReference>
<evidence type="ECO:0000313" key="2">
    <source>
        <dbReference type="Proteomes" id="UP000584374"/>
    </source>
</evidence>
<comment type="caution">
    <text evidence="1">The sequence shown here is derived from an EMBL/GenBank/DDBJ whole genome shotgun (WGS) entry which is preliminary data.</text>
</comment>
<evidence type="ECO:0000313" key="1">
    <source>
        <dbReference type="EMBL" id="MBB5157811.1"/>
    </source>
</evidence>
<gene>
    <name evidence="1" type="ORF">BJ970_005345</name>
</gene>
<dbReference type="Proteomes" id="UP000584374">
    <property type="component" value="Unassembled WGS sequence"/>
</dbReference>
<proteinExistence type="predicted"/>
<dbReference type="AlphaFoldDB" id="A0A840QD42"/>
<name>A0A840QD42_9PSEU</name>
<dbReference type="EMBL" id="JACHIW010000001">
    <property type="protein sequence ID" value="MBB5157811.1"/>
    <property type="molecule type" value="Genomic_DNA"/>
</dbReference>